<dbReference type="InterPro" id="IPR027624">
    <property type="entry name" value="TOMM_cyclo_SagD"/>
</dbReference>
<dbReference type="AlphaFoldDB" id="A0A085W970"/>
<dbReference type="OrthoDB" id="109999at2"/>
<dbReference type="RefSeq" id="WP_044194227.1">
    <property type="nucleotide sequence ID" value="NZ_JMCB01000014.1"/>
</dbReference>
<dbReference type="NCBIfam" id="TIGR03604">
    <property type="entry name" value="TOMM_cyclo_SagD"/>
    <property type="match status" value="1"/>
</dbReference>
<dbReference type="EMBL" id="JMCB01000014">
    <property type="protein sequence ID" value="KFE64233.1"/>
    <property type="molecule type" value="Genomic_DNA"/>
</dbReference>
<name>A0A085W970_9BACT</name>
<keyword evidence="3" id="KW-1185">Reference proteome</keyword>
<dbReference type="PANTHER" id="PTHR37809:SF1">
    <property type="entry name" value="RIBOSOMAL PROTEIN S12 METHYLTHIOTRANSFERASE ACCESSORY FACTOR YCAO"/>
    <property type="match status" value="1"/>
</dbReference>
<gene>
    <name evidence="2" type="ORF">DB31_2027</name>
</gene>
<evidence type="ECO:0000313" key="3">
    <source>
        <dbReference type="Proteomes" id="UP000028725"/>
    </source>
</evidence>
<dbReference type="Gene3D" id="3.30.40.250">
    <property type="match status" value="1"/>
</dbReference>
<dbReference type="Pfam" id="PF02624">
    <property type="entry name" value="YcaO"/>
    <property type="match status" value="1"/>
</dbReference>
<accession>A0A085W970</accession>
<dbReference type="Gene3D" id="3.30.160.660">
    <property type="match status" value="1"/>
</dbReference>
<dbReference type="PROSITE" id="PS51664">
    <property type="entry name" value="YCAO"/>
    <property type="match status" value="1"/>
</dbReference>
<dbReference type="Proteomes" id="UP000028725">
    <property type="component" value="Unassembled WGS sequence"/>
</dbReference>
<sequence length="459" mass="51177">MQVPHEGQLQRTIQLRLEEEPARWVPLERLKHLVSPLLGICQSLTRLPIRPGEPLLPQYDAKLARMGPRAAHQTREGCCGIGYTDEVAQAAALGEAAETWSAACVDLERVRLSTWRELSREHAALEPERFALYSERQYQTPGFPYAPFTRDTPVGWVEGWSLVRRAPVWVPASRVYLPYEHLPGEPNIGFQCSTGLAAGGSLAQAILSGLCEDFERDAFILFWLDELPARRVHLEGSSLWRRFETHFAVPGYEYRIYDVTNDVGVPTALVLLICPSAHGELYLAGAASRPRWDQAVEKALLEAVQGRPFILSLLQEDPDWQPGPDFSNVVDFDAHGRLYTSVRELTPVLLGIEDRVTAHVPLASLPRLGGDDLPGDIAWLVGRLAERGYEAVVVDLTTPDVASLGLRVVKVLTPELQPLHGDHHHPHLGGERIREVPVRLGVRSPHEPPRINPYPHPFA</sequence>
<dbReference type="PANTHER" id="PTHR37809">
    <property type="entry name" value="RIBOSOMAL PROTEIN S12 METHYLTHIOTRANSFERASE ACCESSORY FACTOR YCAO"/>
    <property type="match status" value="1"/>
</dbReference>
<evidence type="ECO:0000259" key="1">
    <source>
        <dbReference type="PROSITE" id="PS51664"/>
    </source>
</evidence>
<reference evidence="2 3" key="1">
    <citation type="submission" date="2014-04" db="EMBL/GenBank/DDBJ databases">
        <title>Genome assembly of Hyalangium minutum DSM 14724.</title>
        <authorList>
            <person name="Sharma G."/>
            <person name="Subramanian S."/>
        </authorList>
    </citation>
    <scope>NUCLEOTIDE SEQUENCE [LARGE SCALE GENOMIC DNA]</scope>
    <source>
        <strain evidence="2 3">DSM 14724</strain>
    </source>
</reference>
<dbReference type="Gene3D" id="3.30.1330.230">
    <property type="match status" value="1"/>
</dbReference>
<evidence type="ECO:0000313" key="2">
    <source>
        <dbReference type="EMBL" id="KFE64233.1"/>
    </source>
</evidence>
<organism evidence="2 3">
    <name type="scientific">Hyalangium minutum</name>
    <dbReference type="NCBI Taxonomy" id="394096"/>
    <lineage>
        <taxon>Bacteria</taxon>
        <taxon>Pseudomonadati</taxon>
        <taxon>Myxococcota</taxon>
        <taxon>Myxococcia</taxon>
        <taxon>Myxococcales</taxon>
        <taxon>Cystobacterineae</taxon>
        <taxon>Archangiaceae</taxon>
        <taxon>Hyalangium</taxon>
    </lineage>
</organism>
<dbReference type="InterPro" id="IPR003776">
    <property type="entry name" value="YcaO-like_dom"/>
</dbReference>
<feature type="domain" description="YcaO" evidence="1">
    <location>
        <begin position="80"/>
        <end position="459"/>
    </location>
</feature>
<protein>
    <submittedName>
        <fullName evidence="2">TOMM biosynthesis cyclodehydratase</fullName>
    </submittedName>
</protein>
<comment type="caution">
    <text evidence="2">The sequence shown here is derived from an EMBL/GenBank/DDBJ whole genome shotgun (WGS) entry which is preliminary data.</text>
</comment>
<dbReference type="STRING" id="394096.DB31_2027"/>
<proteinExistence type="predicted"/>